<evidence type="ECO:0000313" key="1">
    <source>
        <dbReference type="EMBL" id="GBO20894.1"/>
    </source>
</evidence>
<accession>A0A4Y2V901</accession>
<dbReference type="Proteomes" id="UP000499080">
    <property type="component" value="Unassembled WGS sequence"/>
</dbReference>
<protein>
    <submittedName>
        <fullName evidence="1">Uncharacterized protein</fullName>
    </submittedName>
</protein>
<keyword evidence="2" id="KW-1185">Reference proteome</keyword>
<evidence type="ECO:0000313" key="2">
    <source>
        <dbReference type="Proteomes" id="UP000499080"/>
    </source>
</evidence>
<comment type="caution">
    <text evidence="1">The sequence shown here is derived from an EMBL/GenBank/DDBJ whole genome shotgun (WGS) entry which is preliminary data.</text>
</comment>
<dbReference type="EMBL" id="BGPR01044175">
    <property type="protein sequence ID" value="GBO20894.1"/>
    <property type="molecule type" value="Genomic_DNA"/>
</dbReference>
<organism evidence="1 2">
    <name type="scientific">Araneus ventricosus</name>
    <name type="common">Orbweaver spider</name>
    <name type="synonym">Epeira ventricosa</name>
    <dbReference type="NCBI Taxonomy" id="182803"/>
    <lineage>
        <taxon>Eukaryota</taxon>
        <taxon>Metazoa</taxon>
        <taxon>Ecdysozoa</taxon>
        <taxon>Arthropoda</taxon>
        <taxon>Chelicerata</taxon>
        <taxon>Arachnida</taxon>
        <taxon>Araneae</taxon>
        <taxon>Araneomorphae</taxon>
        <taxon>Entelegynae</taxon>
        <taxon>Araneoidea</taxon>
        <taxon>Araneidae</taxon>
        <taxon>Araneus</taxon>
    </lineage>
</organism>
<gene>
    <name evidence="1" type="ORF">AVEN_79412_1</name>
</gene>
<reference evidence="1 2" key="1">
    <citation type="journal article" date="2019" name="Sci. Rep.">
        <title>Orb-weaving spider Araneus ventricosus genome elucidates the spidroin gene catalogue.</title>
        <authorList>
            <person name="Kono N."/>
            <person name="Nakamura H."/>
            <person name="Ohtoshi R."/>
            <person name="Moran D.A.P."/>
            <person name="Shinohara A."/>
            <person name="Yoshida Y."/>
            <person name="Fujiwara M."/>
            <person name="Mori M."/>
            <person name="Tomita M."/>
            <person name="Arakawa K."/>
        </authorList>
    </citation>
    <scope>NUCLEOTIDE SEQUENCE [LARGE SCALE GENOMIC DNA]</scope>
</reference>
<dbReference type="AlphaFoldDB" id="A0A4Y2V901"/>
<name>A0A4Y2V901_ARAVE</name>
<proteinExistence type="predicted"/>
<sequence>MERVFLSPPGGERNRFYALPAESYFPVNYRASLSLFFFSGSVEVENEAKIDNEERRPDTRLRCGLHENAVRNFHYSAFRGMINNYQLPFARGNEVRAFEAAQRSLETFITWRCGGFGRRKCPVSNCACVKLLDVYRPRKNKEKYLFHYLAI</sequence>